<evidence type="ECO:0000313" key="3">
    <source>
        <dbReference type="Proteomes" id="UP000244309"/>
    </source>
</evidence>
<organism evidence="2 3">
    <name type="scientific">Candidozyma haemuli</name>
    <dbReference type="NCBI Taxonomy" id="45357"/>
    <lineage>
        <taxon>Eukaryota</taxon>
        <taxon>Fungi</taxon>
        <taxon>Dikarya</taxon>
        <taxon>Ascomycota</taxon>
        <taxon>Saccharomycotina</taxon>
        <taxon>Pichiomycetes</taxon>
        <taxon>Metschnikowiaceae</taxon>
        <taxon>Candidozyma</taxon>
    </lineage>
</organism>
<accession>A0A2V1AN48</accession>
<keyword evidence="3" id="KW-1185">Reference proteome</keyword>
<reference evidence="2 3" key="1">
    <citation type="submission" date="2017-12" db="EMBL/GenBank/DDBJ databases">
        <title>Genome Sequence of a Multidrug-Resistant Candida haemulonii Isolate from a Patient with Chronic Leg Ulcers in Israel.</title>
        <authorList>
            <person name="Chow N.A."/>
            <person name="Gade L."/>
            <person name="Batra D."/>
            <person name="Rowe L.A."/>
            <person name="Ben-Ami R."/>
            <person name="Loparev V.N."/>
            <person name="Litvintseva A.P."/>
        </authorList>
    </citation>
    <scope>NUCLEOTIDE SEQUENCE [LARGE SCALE GENOMIC DNA]</scope>
    <source>
        <strain evidence="2 3">B11899</strain>
    </source>
</reference>
<protein>
    <submittedName>
        <fullName evidence="2">Uncharacterized protein</fullName>
    </submittedName>
</protein>
<dbReference type="OrthoDB" id="4096434at2759"/>
<feature type="region of interest" description="Disordered" evidence="1">
    <location>
        <begin position="109"/>
        <end position="197"/>
    </location>
</feature>
<dbReference type="Proteomes" id="UP000244309">
    <property type="component" value="Unassembled WGS sequence"/>
</dbReference>
<evidence type="ECO:0000313" key="2">
    <source>
        <dbReference type="EMBL" id="PVH18986.1"/>
    </source>
</evidence>
<evidence type="ECO:0000256" key="1">
    <source>
        <dbReference type="SAM" id="MobiDB-lite"/>
    </source>
</evidence>
<dbReference type="AlphaFoldDB" id="A0A2V1AN48"/>
<feature type="compositionally biased region" description="Polar residues" evidence="1">
    <location>
        <begin position="211"/>
        <end position="224"/>
    </location>
</feature>
<name>A0A2V1AN48_9ASCO</name>
<feature type="compositionally biased region" description="Low complexity" evidence="1">
    <location>
        <begin position="237"/>
        <end position="257"/>
    </location>
</feature>
<sequence>MSTLSEYSFLEQEFFAGFGLNSDSDWDGFSVPSSQSLLTFSNSSGLLPRSNKSSSSPQRYWSCSSQNPIVLTPGARDNSHQALSSGHFLSDYSCQVRMVTETYPEKASIASEAAPSDCQSATVSKSFDDPNSSRSQNSVYQDQGKSHENTNDFPCVPYVPENLEMLPQPTPSKSLPLSEGLDSADSQGSSSPLARPQFQVRLPVNFIPKIGTTSTGLDTKQNLPEPQAPGSVTEENTSPSTQSSPTTGTPTKTVTTPQEISTYSLSNSPTAQLSLSALAALSTGEATDTKATDKHTKKTRVLQGLQWPQIIKQARSNVYTIETTDTMKVTFRFQERKAFYGLYCFSRKSREYRLPIFRNLLTMSQMLASEDYDTSSAIPEDPAVKVINGGQSYMVILKRFESRLTLHQLAYILGLQSYRVCLTRHIEGIVISMFEQVCKVDLSTKRWCKFNRKERALMITHVHKLSKYYFPTLNPELLEIIMRRASYSKAQLELKTKRLNRRKIVHDIPQASTTKKKVKT</sequence>
<gene>
    <name evidence="2" type="ORF">CXQ85_001279</name>
</gene>
<dbReference type="GeneID" id="37006610"/>
<comment type="caution">
    <text evidence="2">The sequence shown here is derived from an EMBL/GenBank/DDBJ whole genome shotgun (WGS) entry which is preliminary data.</text>
</comment>
<dbReference type="RefSeq" id="XP_025339926.1">
    <property type="nucleotide sequence ID" value="XM_025484995.1"/>
</dbReference>
<feature type="region of interest" description="Disordered" evidence="1">
    <location>
        <begin position="211"/>
        <end position="257"/>
    </location>
</feature>
<dbReference type="EMBL" id="PKFO01000001">
    <property type="protein sequence ID" value="PVH18986.1"/>
    <property type="molecule type" value="Genomic_DNA"/>
</dbReference>
<feature type="compositionally biased region" description="Polar residues" evidence="1">
    <location>
        <begin position="117"/>
        <end position="143"/>
    </location>
</feature>
<dbReference type="VEuPathDB" id="FungiDB:CXQ85_001279"/>
<proteinExistence type="predicted"/>